<reference evidence="7 8" key="1">
    <citation type="submission" date="2022-03" db="EMBL/GenBank/DDBJ databases">
        <authorList>
            <person name="He Y."/>
        </authorList>
    </citation>
    <scope>NUCLEOTIDE SEQUENCE [LARGE SCALE GENOMIC DNA]</scope>
    <source>
        <strain evidence="7 8">TK19116</strain>
    </source>
</reference>
<accession>A0ABT1MTU3</accession>
<dbReference type="EMBL" id="JAKZEU010000005">
    <property type="protein sequence ID" value="MCQ0971737.1"/>
    <property type="molecule type" value="Genomic_DNA"/>
</dbReference>
<evidence type="ECO:0000256" key="5">
    <source>
        <dbReference type="ARBA" id="ARBA00023033"/>
    </source>
</evidence>
<keyword evidence="5" id="KW-0503">Monooxygenase</keyword>
<comment type="cofactor">
    <cofactor evidence="1">
        <name>FAD</name>
        <dbReference type="ChEBI" id="CHEBI:57692"/>
    </cofactor>
</comment>
<organism evidence="7 8">
    <name type="scientific">Paracoccus albicereus</name>
    <dbReference type="NCBI Taxonomy" id="2922394"/>
    <lineage>
        <taxon>Bacteria</taxon>
        <taxon>Pseudomonadati</taxon>
        <taxon>Pseudomonadota</taxon>
        <taxon>Alphaproteobacteria</taxon>
        <taxon>Rhodobacterales</taxon>
        <taxon>Paracoccaceae</taxon>
        <taxon>Paracoccus</taxon>
    </lineage>
</organism>
<dbReference type="InterPro" id="IPR036188">
    <property type="entry name" value="FAD/NAD-bd_sf"/>
</dbReference>
<gene>
    <name evidence="7" type="ORF">MLD63_15035</name>
</gene>
<dbReference type="Gene3D" id="3.50.50.60">
    <property type="entry name" value="FAD/NAD(P)-binding domain"/>
    <property type="match status" value="1"/>
</dbReference>
<dbReference type="InterPro" id="IPR002938">
    <property type="entry name" value="FAD-bd"/>
</dbReference>
<keyword evidence="3" id="KW-0274">FAD</keyword>
<evidence type="ECO:0000256" key="2">
    <source>
        <dbReference type="ARBA" id="ARBA00022630"/>
    </source>
</evidence>
<evidence type="ECO:0000256" key="4">
    <source>
        <dbReference type="ARBA" id="ARBA00023002"/>
    </source>
</evidence>
<comment type="caution">
    <text evidence="7">The sequence shown here is derived from an EMBL/GenBank/DDBJ whole genome shotgun (WGS) entry which is preliminary data.</text>
</comment>
<keyword evidence="4" id="KW-0560">Oxidoreductase</keyword>
<feature type="domain" description="FAD-binding" evidence="6">
    <location>
        <begin position="135"/>
        <end position="320"/>
    </location>
</feature>
<keyword evidence="8" id="KW-1185">Reference proteome</keyword>
<dbReference type="PANTHER" id="PTHR13789:SF318">
    <property type="entry name" value="GERANYLGERANYL DIPHOSPHATE REDUCTASE"/>
    <property type="match status" value="1"/>
</dbReference>
<dbReference type="SUPFAM" id="SSF54373">
    <property type="entry name" value="FAD-linked reductases, C-terminal domain"/>
    <property type="match status" value="1"/>
</dbReference>
<protein>
    <submittedName>
        <fullName evidence="7">FAD-dependent oxidoreductase</fullName>
    </submittedName>
</protein>
<evidence type="ECO:0000256" key="1">
    <source>
        <dbReference type="ARBA" id="ARBA00001974"/>
    </source>
</evidence>
<dbReference type="Proteomes" id="UP001203945">
    <property type="component" value="Unassembled WGS sequence"/>
</dbReference>
<evidence type="ECO:0000313" key="7">
    <source>
        <dbReference type="EMBL" id="MCQ0971737.1"/>
    </source>
</evidence>
<dbReference type="SUPFAM" id="SSF51905">
    <property type="entry name" value="FAD/NAD(P)-binding domain"/>
    <property type="match status" value="1"/>
</dbReference>
<name>A0ABT1MTU3_9RHOB</name>
<evidence type="ECO:0000259" key="6">
    <source>
        <dbReference type="Pfam" id="PF01494"/>
    </source>
</evidence>
<proteinExistence type="predicted"/>
<dbReference type="Pfam" id="PF01494">
    <property type="entry name" value="FAD_binding_3"/>
    <property type="match status" value="2"/>
</dbReference>
<feature type="domain" description="FAD-binding" evidence="6">
    <location>
        <begin position="6"/>
        <end position="129"/>
    </location>
</feature>
<dbReference type="InterPro" id="IPR050493">
    <property type="entry name" value="FAD-dep_Monooxygenase_BioMet"/>
</dbReference>
<dbReference type="PRINTS" id="PR00420">
    <property type="entry name" value="RNGMNOXGNASE"/>
</dbReference>
<dbReference type="PANTHER" id="PTHR13789">
    <property type="entry name" value="MONOOXYGENASE"/>
    <property type="match status" value="1"/>
</dbReference>
<evidence type="ECO:0000256" key="3">
    <source>
        <dbReference type="ARBA" id="ARBA00022827"/>
    </source>
</evidence>
<keyword evidence="2" id="KW-0285">Flavoprotein</keyword>
<sequence>MMPAATIVGAGIAGLTAALALTQRGSVVTVLERAPELAEVGAGIQISPNAGRVLDALGLGPGLDAVSLRSRGVRLWNSAGKPVATLDFLRHRPDAPFRLIHRARLIEVLAEAISKAGVILRLGERVETLPDVGLLVGADGLQSRVRRELNGTEAPFFTGQTAWRAVIDDPDPQPEVWVDAFLGPGRHLVSYPLANNLRNIVAVEERAEWQEEGWSQPGDPAQLRSAFASFRGPVPGWLDAVHDAHLWGLFRHRVAPRWHDDNRVLIGDAAHPTLPFMAQGAAMAIEDAWALAACLGTDPDQAKALARYQVLRQDRCTRIVAMGDANARHYHLGGLRQRVAHAALRSASTFRPSFLLSRFDWIYDHDPIAGV</sequence>
<evidence type="ECO:0000313" key="8">
    <source>
        <dbReference type="Proteomes" id="UP001203945"/>
    </source>
</evidence>